<keyword evidence="2" id="KW-1185">Reference proteome</keyword>
<dbReference type="EMBL" id="KQ988443">
    <property type="protein sequence ID" value="KZV55824.1"/>
    <property type="molecule type" value="Genomic_DNA"/>
</dbReference>
<sequence>MGTQTQQDKAGNKYEVKPQYEELHTPGSIHIIVNWDSGMTGIDQQNFHSAQLDYLKLLQMGTQTQQDKAGNKYEVKPQYEELSKQLGGRHSHPVVTAPTIALDFSDTTQQSASHNVAPNQIPSSSETSEIVKRRRIASSAQLNYQTSPKRQRINACSWQHTQAFGKTDFSRQVVNSTQIYQRISLDKTRTKI</sequence>
<evidence type="ECO:0000313" key="2">
    <source>
        <dbReference type="Proteomes" id="UP000250235"/>
    </source>
</evidence>
<proteinExistence type="predicted"/>
<protein>
    <submittedName>
        <fullName evidence="1">Uncharacterized protein</fullName>
    </submittedName>
</protein>
<reference evidence="1 2" key="1">
    <citation type="journal article" date="2015" name="Proc. Natl. Acad. Sci. U.S.A.">
        <title>The resurrection genome of Boea hygrometrica: A blueprint for survival of dehydration.</title>
        <authorList>
            <person name="Xiao L."/>
            <person name="Yang G."/>
            <person name="Zhang L."/>
            <person name="Yang X."/>
            <person name="Zhao S."/>
            <person name="Ji Z."/>
            <person name="Zhou Q."/>
            <person name="Hu M."/>
            <person name="Wang Y."/>
            <person name="Chen M."/>
            <person name="Xu Y."/>
            <person name="Jin H."/>
            <person name="Xiao X."/>
            <person name="Hu G."/>
            <person name="Bao F."/>
            <person name="Hu Y."/>
            <person name="Wan P."/>
            <person name="Li L."/>
            <person name="Deng X."/>
            <person name="Kuang T."/>
            <person name="Xiang C."/>
            <person name="Zhu J.K."/>
            <person name="Oliver M.J."/>
            <person name="He Y."/>
        </authorList>
    </citation>
    <scope>NUCLEOTIDE SEQUENCE [LARGE SCALE GENOMIC DNA]</scope>
    <source>
        <strain evidence="2">cv. XS01</strain>
    </source>
</reference>
<accession>A0A2Z7DEI7</accession>
<name>A0A2Z7DEI7_9LAMI</name>
<dbReference type="AlphaFoldDB" id="A0A2Z7DEI7"/>
<dbReference type="Proteomes" id="UP000250235">
    <property type="component" value="Unassembled WGS sequence"/>
</dbReference>
<evidence type="ECO:0000313" key="1">
    <source>
        <dbReference type="EMBL" id="KZV55824.1"/>
    </source>
</evidence>
<gene>
    <name evidence="1" type="ORF">F511_12218</name>
</gene>
<organism evidence="1 2">
    <name type="scientific">Dorcoceras hygrometricum</name>
    <dbReference type="NCBI Taxonomy" id="472368"/>
    <lineage>
        <taxon>Eukaryota</taxon>
        <taxon>Viridiplantae</taxon>
        <taxon>Streptophyta</taxon>
        <taxon>Embryophyta</taxon>
        <taxon>Tracheophyta</taxon>
        <taxon>Spermatophyta</taxon>
        <taxon>Magnoliopsida</taxon>
        <taxon>eudicotyledons</taxon>
        <taxon>Gunneridae</taxon>
        <taxon>Pentapetalae</taxon>
        <taxon>asterids</taxon>
        <taxon>lamiids</taxon>
        <taxon>Lamiales</taxon>
        <taxon>Gesneriaceae</taxon>
        <taxon>Didymocarpoideae</taxon>
        <taxon>Trichosporeae</taxon>
        <taxon>Loxocarpinae</taxon>
        <taxon>Dorcoceras</taxon>
    </lineage>
</organism>